<reference evidence="1" key="1">
    <citation type="journal article" date="2021" name="Proc. Natl. Acad. Sci. U.S.A.">
        <title>A Catalog of Tens of Thousands of Viruses from Human Metagenomes Reveals Hidden Associations with Chronic Diseases.</title>
        <authorList>
            <person name="Tisza M.J."/>
            <person name="Buck C.B."/>
        </authorList>
    </citation>
    <scope>NUCLEOTIDE SEQUENCE</scope>
    <source>
        <strain evidence="1">CtHaT25</strain>
    </source>
</reference>
<accession>A0A8S5N913</accession>
<dbReference type="EMBL" id="BK015105">
    <property type="protein sequence ID" value="DAD91174.1"/>
    <property type="molecule type" value="Genomic_DNA"/>
</dbReference>
<name>A0A8S5N913_9CAUD</name>
<sequence>MYGHWKTPLKENKMKQNKTENQVVHIDFDNIGEREDWVQKFLDNPSLHDNGYFTLVAELGGVPKKFLKKYGIKEHLNFVRLADKFRNTSERKAKKDPLVIENTQQIYALAIRLGFSQKESALIAERVTKMAFGSARYIRDYCMPIMDNIKAKRKYPELADVFGWF</sequence>
<evidence type="ECO:0000313" key="1">
    <source>
        <dbReference type="EMBL" id="DAD91174.1"/>
    </source>
</evidence>
<organism evidence="1">
    <name type="scientific">Myoviridae sp. ctHaT25</name>
    <dbReference type="NCBI Taxonomy" id="2826635"/>
    <lineage>
        <taxon>Viruses</taxon>
        <taxon>Duplodnaviria</taxon>
        <taxon>Heunggongvirae</taxon>
        <taxon>Uroviricota</taxon>
        <taxon>Caudoviricetes</taxon>
    </lineage>
</organism>
<protein>
    <submittedName>
        <fullName evidence="1">Uncharacterized protein</fullName>
    </submittedName>
</protein>
<proteinExistence type="predicted"/>